<dbReference type="SUPFAM" id="SSF48295">
    <property type="entry name" value="TrpR-like"/>
    <property type="match status" value="1"/>
</dbReference>
<dbReference type="STRING" id="1797517.A3F61_02005"/>
<dbReference type="Pfam" id="PF01371">
    <property type="entry name" value="Trp_repressor"/>
    <property type="match status" value="1"/>
</dbReference>
<dbReference type="AlphaFoldDB" id="A0A1G1V6F7"/>
<evidence type="ECO:0000313" key="1">
    <source>
        <dbReference type="EMBL" id="OGY10943.1"/>
    </source>
</evidence>
<gene>
    <name evidence="1" type="ORF">A3F61_02005</name>
</gene>
<dbReference type="InterPro" id="IPR000831">
    <property type="entry name" value="Trp_repress"/>
</dbReference>
<reference evidence="1 2" key="1">
    <citation type="journal article" date="2016" name="Nat. Commun.">
        <title>Thousands of microbial genomes shed light on interconnected biogeochemical processes in an aquifer system.</title>
        <authorList>
            <person name="Anantharaman K."/>
            <person name="Brown C.T."/>
            <person name="Hug L.A."/>
            <person name="Sharon I."/>
            <person name="Castelle C.J."/>
            <person name="Probst A.J."/>
            <person name="Thomas B.C."/>
            <person name="Singh A."/>
            <person name="Wilkins M.J."/>
            <person name="Karaoz U."/>
            <person name="Brodie E.L."/>
            <person name="Williams K.H."/>
            <person name="Hubbard S.S."/>
            <person name="Banfield J.F."/>
        </authorList>
    </citation>
    <scope>NUCLEOTIDE SEQUENCE [LARGE SCALE GENOMIC DNA]</scope>
</reference>
<dbReference type="GO" id="GO:0043565">
    <property type="term" value="F:sequence-specific DNA binding"/>
    <property type="evidence" value="ECO:0007669"/>
    <property type="project" value="InterPro"/>
</dbReference>
<evidence type="ECO:0008006" key="3">
    <source>
        <dbReference type="Google" id="ProtNLM"/>
    </source>
</evidence>
<comment type="caution">
    <text evidence="1">The sequence shown here is derived from an EMBL/GenBank/DDBJ whole genome shotgun (WGS) entry which is preliminary data.</text>
</comment>
<proteinExistence type="predicted"/>
<dbReference type="Gene3D" id="1.10.1270.10">
    <property type="entry name" value="TrpR-like"/>
    <property type="match status" value="1"/>
</dbReference>
<evidence type="ECO:0000313" key="2">
    <source>
        <dbReference type="Proteomes" id="UP000178272"/>
    </source>
</evidence>
<dbReference type="GO" id="GO:0003700">
    <property type="term" value="F:DNA-binding transcription factor activity"/>
    <property type="evidence" value="ECO:0007669"/>
    <property type="project" value="InterPro"/>
</dbReference>
<name>A0A1G1V6F7_9BACT</name>
<dbReference type="InterPro" id="IPR038116">
    <property type="entry name" value="TrpR-like_sf"/>
</dbReference>
<dbReference type="EMBL" id="MHCA01000047">
    <property type="protein sequence ID" value="OGY10943.1"/>
    <property type="molecule type" value="Genomic_DNA"/>
</dbReference>
<organism evidence="1 2">
    <name type="scientific">Candidatus Blackburnbacteria bacterium RIFCSPHIGHO2_12_FULL_41_13b</name>
    <dbReference type="NCBI Taxonomy" id="1797517"/>
    <lineage>
        <taxon>Bacteria</taxon>
        <taxon>Candidatus Blackburniibacteriota</taxon>
    </lineage>
</organism>
<sequence>MRVSKNKVNQSLEKELYHTLHQAIADLKTPQEVQVFLEAFLSEAEHATVAKRVAVSYWLDKKRSYQNIHENLKVSSATIAVIQNSMKEPGVRLALQKIKAEEWANIWTQKIRKFVKV</sequence>
<dbReference type="Proteomes" id="UP000178272">
    <property type="component" value="Unassembled WGS sequence"/>
</dbReference>
<dbReference type="InterPro" id="IPR010921">
    <property type="entry name" value="Trp_repressor/repl_initiator"/>
</dbReference>
<accession>A0A1G1V6F7</accession>
<protein>
    <recommendedName>
        <fullName evidence="3">TrpR like protein, YerC/YecD</fullName>
    </recommendedName>
</protein>